<sequence length="604" mass="66731">MAAATGSLDDVERTRLQLEATVSQLRKALQHWQTWDAEYEALKEEVEALAEDADEGEALRRIHDEFYGDLLHGKELDDIFGGAHVRQPDQIVGLLQRRIDYVSKNVGSLQKQLENAENRFAAVATSSTQSSSDDADDDGQPITEIVEELDDDDNVLSYHLNRPGDAVPKVREALEKAGVTPSSTSETPSASQIVADSSLQSAPNPVQVKPKPVDRSQRPSEPAPTLEPKKVVSFTEDVTMEDAPAPPPDAKMSRQARRVEHIMNTAKEQESMDMKDAVIPDDEDEDDAELRQQMLSYSMGEVGAVVAELEIEEDDTDYDDDDRFEDGDEGFEEGDDDDEDKWGRTTSLMGAEAYRQRILELERVIADRTKPFRAIQATQVEEEGESSDDGEGIGRIVIKKAESAPSASKPAPTKSNLKDKQANGEGKKGVRFAQNLDIAPESEVEHVAPALQERGEPLVEPLSDIVERSSSSKVAEPPVPRKQSRFKKARGEGSSSGGLPKGPFDAPPRLLEGDQQRDTPTGPDGTTLAERLVERETTSAPPSGFEDPLDQNAVADEYQRLRKRFIHRQGGFLKEDETPTREFVDGDEPQEHISRFKAARLSRQ</sequence>
<dbReference type="InterPro" id="IPR024325">
    <property type="entry name" value="DUF3835"/>
</dbReference>
<dbReference type="InterPro" id="IPR052255">
    <property type="entry name" value="RNA_pol_II_subunit5-mediator"/>
</dbReference>
<feature type="compositionally biased region" description="Polar residues" evidence="2">
    <location>
        <begin position="192"/>
        <end position="204"/>
    </location>
</feature>
<feature type="region of interest" description="Disordered" evidence="2">
    <location>
        <begin position="577"/>
        <end position="604"/>
    </location>
</feature>
<organism evidence="4 5">
    <name type="scientific">Purpureocillium lavendulum</name>
    <dbReference type="NCBI Taxonomy" id="1247861"/>
    <lineage>
        <taxon>Eukaryota</taxon>
        <taxon>Fungi</taxon>
        <taxon>Dikarya</taxon>
        <taxon>Ascomycota</taxon>
        <taxon>Pezizomycotina</taxon>
        <taxon>Sordariomycetes</taxon>
        <taxon>Hypocreomycetidae</taxon>
        <taxon>Hypocreales</taxon>
        <taxon>Ophiocordycipitaceae</taxon>
        <taxon>Purpureocillium</taxon>
    </lineage>
</organism>
<dbReference type="GO" id="GO:0000122">
    <property type="term" value="P:negative regulation of transcription by RNA polymerase II"/>
    <property type="evidence" value="ECO:0007669"/>
    <property type="project" value="TreeGrafter"/>
</dbReference>
<dbReference type="EMBL" id="JAQHRD010000003">
    <property type="protein sequence ID" value="KAJ6442895.1"/>
    <property type="molecule type" value="Genomic_DNA"/>
</dbReference>
<evidence type="ECO:0000256" key="1">
    <source>
        <dbReference type="SAM" id="Coils"/>
    </source>
</evidence>
<dbReference type="GO" id="GO:0003682">
    <property type="term" value="F:chromatin binding"/>
    <property type="evidence" value="ECO:0007669"/>
    <property type="project" value="TreeGrafter"/>
</dbReference>
<dbReference type="Pfam" id="PF12927">
    <property type="entry name" value="DUF3835"/>
    <property type="match status" value="1"/>
</dbReference>
<evidence type="ECO:0000313" key="4">
    <source>
        <dbReference type="EMBL" id="KAJ6442895.1"/>
    </source>
</evidence>
<dbReference type="PANTHER" id="PTHR15111:SF0">
    <property type="entry name" value="UNCONVENTIONAL PREFOLDIN RPB5 INTERACTOR 1"/>
    <property type="match status" value="1"/>
</dbReference>
<dbReference type="PANTHER" id="PTHR15111">
    <property type="entry name" value="RNA POLYMERASE II SUBUNIT 5-MEDIATING PROTEIN NNX3"/>
    <property type="match status" value="1"/>
</dbReference>
<feature type="compositionally biased region" description="Acidic residues" evidence="2">
    <location>
        <begin position="311"/>
        <end position="340"/>
    </location>
</feature>
<feature type="coiled-coil region" evidence="1">
    <location>
        <begin position="8"/>
        <end position="59"/>
    </location>
</feature>
<dbReference type="AlphaFoldDB" id="A0AB34FVC8"/>
<feature type="compositionally biased region" description="Low complexity" evidence="2">
    <location>
        <begin position="180"/>
        <end position="191"/>
    </location>
</feature>
<feature type="region of interest" description="Disordered" evidence="2">
    <location>
        <begin position="370"/>
        <end position="553"/>
    </location>
</feature>
<evidence type="ECO:0000259" key="3">
    <source>
        <dbReference type="Pfam" id="PF12927"/>
    </source>
</evidence>
<feature type="region of interest" description="Disordered" evidence="2">
    <location>
        <begin position="175"/>
        <end position="257"/>
    </location>
</feature>
<feature type="compositionally biased region" description="Basic and acidic residues" evidence="2">
    <location>
        <begin position="416"/>
        <end position="428"/>
    </location>
</feature>
<dbReference type="InterPro" id="IPR039553">
    <property type="entry name" value="Prefoldin-like"/>
</dbReference>
<keyword evidence="5" id="KW-1185">Reference proteome</keyword>
<accession>A0AB34FVC8</accession>
<protein>
    <submittedName>
        <fullName evidence="4">Udp-galactose transporter like protein</fullName>
    </submittedName>
</protein>
<feature type="domain" description="DUF3835" evidence="3">
    <location>
        <begin position="528"/>
        <end position="601"/>
    </location>
</feature>
<reference evidence="4" key="1">
    <citation type="submission" date="2023-01" db="EMBL/GenBank/DDBJ databases">
        <title>The growth and conidiation of Purpureocillium lavendulum are regulated by nitrogen source and histone H3K14 acetylation.</title>
        <authorList>
            <person name="Tang P."/>
            <person name="Han J."/>
            <person name="Zhang C."/>
            <person name="Tang P."/>
            <person name="Qi F."/>
            <person name="Zhang K."/>
            <person name="Liang L."/>
        </authorList>
    </citation>
    <scope>NUCLEOTIDE SEQUENCE</scope>
    <source>
        <strain evidence="4">YMF1.00683</strain>
    </source>
</reference>
<feature type="compositionally biased region" description="Basic residues" evidence="2">
    <location>
        <begin position="595"/>
        <end position="604"/>
    </location>
</feature>
<dbReference type="GO" id="GO:0019212">
    <property type="term" value="F:phosphatase inhibitor activity"/>
    <property type="evidence" value="ECO:0007669"/>
    <property type="project" value="TreeGrafter"/>
</dbReference>
<feature type="compositionally biased region" description="Low complexity" evidence="2">
    <location>
        <begin position="403"/>
        <end position="415"/>
    </location>
</feature>
<proteinExistence type="predicted"/>
<gene>
    <name evidence="4" type="primary">URI1</name>
    <name evidence="4" type="ORF">O9K51_04072</name>
</gene>
<feature type="compositionally biased region" description="Acidic residues" evidence="2">
    <location>
        <begin position="380"/>
        <end position="391"/>
    </location>
</feature>
<evidence type="ECO:0000313" key="5">
    <source>
        <dbReference type="Proteomes" id="UP001163105"/>
    </source>
</evidence>
<feature type="compositionally biased region" description="Basic and acidic residues" evidence="2">
    <location>
        <begin position="577"/>
        <end position="594"/>
    </location>
</feature>
<feature type="region of interest" description="Disordered" evidence="2">
    <location>
        <begin position="311"/>
        <end position="344"/>
    </location>
</feature>
<dbReference type="GO" id="GO:0003714">
    <property type="term" value="F:transcription corepressor activity"/>
    <property type="evidence" value="ECO:0007669"/>
    <property type="project" value="TreeGrafter"/>
</dbReference>
<keyword evidence="1" id="KW-0175">Coiled coil</keyword>
<evidence type="ECO:0000256" key="2">
    <source>
        <dbReference type="SAM" id="MobiDB-lite"/>
    </source>
</evidence>
<comment type="caution">
    <text evidence="4">The sequence shown here is derived from an EMBL/GenBank/DDBJ whole genome shotgun (WGS) entry which is preliminary data.</text>
</comment>
<name>A0AB34FVC8_9HYPO</name>
<dbReference type="Pfam" id="PF13758">
    <property type="entry name" value="Prefoldin_3"/>
    <property type="match status" value="1"/>
</dbReference>
<dbReference type="Proteomes" id="UP001163105">
    <property type="component" value="Unassembled WGS sequence"/>
</dbReference>